<evidence type="ECO:0000256" key="9">
    <source>
        <dbReference type="ARBA" id="ARBA00022840"/>
    </source>
</evidence>
<dbReference type="GO" id="GO:0005524">
    <property type="term" value="F:ATP binding"/>
    <property type="evidence" value="ECO:0007669"/>
    <property type="project" value="UniProtKB-KW"/>
</dbReference>
<dbReference type="InterPro" id="IPR013767">
    <property type="entry name" value="PAS_fold"/>
</dbReference>
<dbReference type="CDD" id="cd00130">
    <property type="entry name" value="PAS"/>
    <property type="match status" value="2"/>
</dbReference>
<dbReference type="InterPro" id="IPR000014">
    <property type="entry name" value="PAS"/>
</dbReference>
<feature type="domain" description="PAS" evidence="15">
    <location>
        <begin position="211"/>
        <end position="282"/>
    </location>
</feature>
<dbReference type="Proteomes" id="UP000198635">
    <property type="component" value="Unassembled WGS sequence"/>
</dbReference>
<dbReference type="EMBL" id="FORX01000003">
    <property type="protein sequence ID" value="SFJ40642.1"/>
    <property type="molecule type" value="Genomic_DNA"/>
</dbReference>
<dbReference type="SUPFAM" id="SSF55874">
    <property type="entry name" value="ATPase domain of HSP90 chaperone/DNA topoisomerase II/histidine kinase"/>
    <property type="match status" value="1"/>
</dbReference>
<dbReference type="InterPro" id="IPR005467">
    <property type="entry name" value="His_kinase_dom"/>
</dbReference>
<dbReference type="InterPro" id="IPR035965">
    <property type="entry name" value="PAS-like_dom_sf"/>
</dbReference>
<evidence type="ECO:0000256" key="4">
    <source>
        <dbReference type="ARBA" id="ARBA00022553"/>
    </source>
</evidence>
<comment type="subcellular location">
    <subcellularLocation>
        <location evidence="2">Membrane</location>
        <topology evidence="2">Multi-pass membrane protein</topology>
    </subcellularLocation>
</comment>
<dbReference type="GO" id="GO:0007234">
    <property type="term" value="P:osmosensory signaling via phosphorelay pathway"/>
    <property type="evidence" value="ECO:0007669"/>
    <property type="project" value="TreeGrafter"/>
</dbReference>
<dbReference type="GO" id="GO:0000155">
    <property type="term" value="F:phosphorelay sensor kinase activity"/>
    <property type="evidence" value="ECO:0007669"/>
    <property type="project" value="InterPro"/>
</dbReference>
<evidence type="ECO:0000256" key="7">
    <source>
        <dbReference type="ARBA" id="ARBA00022741"/>
    </source>
</evidence>
<dbReference type="SUPFAM" id="SSF47384">
    <property type="entry name" value="Homodimeric domain of signal transducing histidine kinase"/>
    <property type="match status" value="1"/>
</dbReference>
<feature type="domain" description="Histidine kinase" evidence="14">
    <location>
        <begin position="351"/>
        <end position="569"/>
    </location>
</feature>
<reference evidence="17" key="1">
    <citation type="submission" date="2016-10" db="EMBL/GenBank/DDBJ databases">
        <authorList>
            <person name="Varghese N."/>
            <person name="Submissions S."/>
        </authorList>
    </citation>
    <scope>NUCLEOTIDE SEQUENCE [LARGE SCALE GENOMIC DNA]</scope>
    <source>
        <strain evidence="17">DSM 5918</strain>
    </source>
</reference>
<keyword evidence="8" id="KW-0418">Kinase</keyword>
<dbReference type="OrthoDB" id="9787818at2"/>
<evidence type="ECO:0000256" key="11">
    <source>
        <dbReference type="ARBA" id="ARBA00023012"/>
    </source>
</evidence>
<dbReference type="Pfam" id="PF00989">
    <property type="entry name" value="PAS"/>
    <property type="match status" value="1"/>
</dbReference>
<proteinExistence type="predicted"/>
<evidence type="ECO:0000313" key="16">
    <source>
        <dbReference type="EMBL" id="SFJ40642.1"/>
    </source>
</evidence>
<dbReference type="Pfam" id="PF00512">
    <property type="entry name" value="HisKA"/>
    <property type="match status" value="1"/>
</dbReference>
<dbReference type="PROSITE" id="PS50112">
    <property type="entry name" value="PAS"/>
    <property type="match status" value="1"/>
</dbReference>
<dbReference type="GO" id="GO:0016020">
    <property type="term" value="C:membrane"/>
    <property type="evidence" value="ECO:0007669"/>
    <property type="project" value="UniProtKB-SubCell"/>
</dbReference>
<dbReference type="Gene3D" id="3.30.450.20">
    <property type="entry name" value="PAS domain"/>
    <property type="match status" value="2"/>
</dbReference>
<dbReference type="CDD" id="cd00075">
    <property type="entry name" value="HATPase"/>
    <property type="match status" value="1"/>
</dbReference>
<dbReference type="RefSeq" id="WP_092372878.1">
    <property type="nucleotide sequence ID" value="NZ_FORX01000003.1"/>
</dbReference>
<dbReference type="InterPro" id="IPR003661">
    <property type="entry name" value="HisK_dim/P_dom"/>
</dbReference>
<dbReference type="SMART" id="SM00388">
    <property type="entry name" value="HisKA"/>
    <property type="match status" value="1"/>
</dbReference>
<keyword evidence="6 13" id="KW-0812">Transmembrane</keyword>
<dbReference type="Pfam" id="PF13426">
    <property type="entry name" value="PAS_9"/>
    <property type="match status" value="1"/>
</dbReference>
<feature type="transmembrane region" description="Helical" evidence="13">
    <location>
        <begin position="172"/>
        <end position="189"/>
    </location>
</feature>
<evidence type="ECO:0000256" key="8">
    <source>
        <dbReference type="ARBA" id="ARBA00022777"/>
    </source>
</evidence>
<organism evidence="16 17">
    <name type="scientific">Desulfomicrobium apsheronum</name>
    <dbReference type="NCBI Taxonomy" id="52560"/>
    <lineage>
        <taxon>Bacteria</taxon>
        <taxon>Pseudomonadati</taxon>
        <taxon>Thermodesulfobacteriota</taxon>
        <taxon>Desulfovibrionia</taxon>
        <taxon>Desulfovibrionales</taxon>
        <taxon>Desulfomicrobiaceae</taxon>
        <taxon>Desulfomicrobium</taxon>
    </lineage>
</organism>
<keyword evidence="17" id="KW-1185">Reference proteome</keyword>
<keyword evidence="7" id="KW-0547">Nucleotide-binding</keyword>
<keyword evidence="4" id="KW-0597">Phosphoprotein</keyword>
<evidence type="ECO:0000313" key="17">
    <source>
        <dbReference type="Proteomes" id="UP000198635"/>
    </source>
</evidence>
<evidence type="ECO:0000256" key="1">
    <source>
        <dbReference type="ARBA" id="ARBA00000085"/>
    </source>
</evidence>
<dbReference type="PRINTS" id="PR00344">
    <property type="entry name" value="BCTRLSENSOR"/>
</dbReference>
<dbReference type="Gene3D" id="1.10.287.130">
    <property type="match status" value="1"/>
</dbReference>
<dbReference type="PANTHER" id="PTHR42878:SF7">
    <property type="entry name" value="SENSOR HISTIDINE KINASE GLRK"/>
    <property type="match status" value="1"/>
</dbReference>
<dbReference type="InterPro" id="IPR050351">
    <property type="entry name" value="BphY/WalK/GraS-like"/>
</dbReference>
<dbReference type="InterPro" id="IPR036097">
    <property type="entry name" value="HisK_dim/P_sf"/>
</dbReference>
<protein>
    <recommendedName>
        <fullName evidence="3">histidine kinase</fullName>
        <ecNumber evidence="3">2.7.13.3</ecNumber>
    </recommendedName>
</protein>
<evidence type="ECO:0000256" key="10">
    <source>
        <dbReference type="ARBA" id="ARBA00022989"/>
    </source>
</evidence>
<dbReference type="Gene3D" id="3.30.565.10">
    <property type="entry name" value="Histidine kinase-like ATPase, C-terminal domain"/>
    <property type="match status" value="1"/>
</dbReference>
<evidence type="ECO:0000256" key="3">
    <source>
        <dbReference type="ARBA" id="ARBA00012438"/>
    </source>
</evidence>
<dbReference type="AlphaFoldDB" id="A0A1I3R4G3"/>
<dbReference type="GO" id="GO:0030295">
    <property type="term" value="F:protein kinase activator activity"/>
    <property type="evidence" value="ECO:0007669"/>
    <property type="project" value="TreeGrafter"/>
</dbReference>
<dbReference type="GO" id="GO:0006355">
    <property type="term" value="P:regulation of DNA-templated transcription"/>
    <property type="evidence" value="ECO:0007669"/>
    <property type="project" value="InterPro"/>
</dbReference>
<sequence length="577" mass="65396">MKRIFVFFVSVFFLMLSILFQDISFAEMSVNFKDVKVVAFIIDPNTGNIVKANNAASLFYGYSVDELQRMRIQEINMLSPKDVEREYQLARDESRSYFIFPHRLASGEVRTVEVYSSPFLTSSGSSLLLSIIHDVQDKAVIEDELLIYQSRLKELVGIQTEKIIQGHKRERWIVISGMLVFFGLLFVVSRKHQQAIFFQKKFEIEQQCKDILERFEFLVQHAHDIILLIDEEGRIAEANIEAARAYGYSRDELLTMTIRELRDNDDSKISDSIQSDSSLKSGYMYFGVHIRKDGDKFPIESSVSVIHINEKPHFQHIIRDISERKRMEEERQKIIELLHKANDDKDKLFSIIAHDSRSPLCAIQSLTQIVGTEQDSFTEEELARVMKELHRSIKNLLALLDDLLQWARLSQGGLDCSLKPCVLSIMVQECIEVAKHACEKKNIHLVSDIPSKLMVLADESMINTVIRNLLFNAIKFSHRGGTVSVSASAEGDAATVVVRDNGIGIEQQALPRIFVIDNSKRQCGTEGEKGTGLGLLLCKEFVENHGGRIFVESVPGQGTSVSFTLQLPHGGNSSTEF</sequence>
<dbReference type="SMART" id="SM00387">
    <property type="entry name" value="HATPase_c"/>
    <property type="match status" value="1"/>
</dbReference>
<dbReference type="InterPro" id="IPR003594">
    <property type="entry name" value="HATPase_dom"/>
</dbReference>
<keyword evidence="5" id="KW-0808">Transferase</keyword>
<evidence type="ECO:0000259" key="14">
    <source>
        <dbReference type="PROSITE" id="PS50109"/>
    </source>
</evidence>
<keyword evidence="10 13" id="KW-1133">Transmembrane helix</keyword>
<dbReference type="Pfam" id="PF02518">
    <property type="entry name" value="HATPase_c"/>
    <property type="match status" value="1"/>
</dbReference>
<dbReference type="PANTHER" id="PTHR42878">
    <property type="entry name" value="TWO-COMPONENT HISTIDINE KINASE"/>
    <property type="match status" value="1"/>
</dbReference>
<gene>
    <name evidence="16" type="ORF">SAMN04488082_1038</name>
</gene>
<name>A0A1I3R4G3_9BACT</name>
<keyword evidence="9" id="KW-0067">ATP-binding</keyword>
<dbReference type="FunFam" id="3.30.565.10:FF:000006">
    <property type="entry name" value="Sensor histidine kinase WalK"/>
    <property type="match status" value="1"/>
</dbReference>
<dbReference type="NCBIfam" id="TIGR00229">
    <property type="entry name" value="sensory_box"/>
    <property type="match status" value="2"/>
</dbReference>
<keyword evidence="11" id="KW-0902">Two-component regulatory system</keyword>
<dbReference type="EC" id="2.7.13.3" evidence="3"/>
<accession>A0A1I3R4G3</accession>
<evidence type="ECO:0000256" key="5">
    <source>
        <dbReference type="ARBA" id="ARBA00022679"/>
    </source>
</evidence>
<keyword evidence="12 13" id="KW-0472">Membrane</keyword>
<dbReference type="PROSITE" id="PS50109">
    <property type="entry name" value="HIS_KIN"/>
    <property type="match status" value="1"/>
</dbReference>
<dbReference type="InterPro" id="IPR036890">
    <property type="entry name" value="HATPase_C_sf"/>
</dbReference>
<dbReference type="SUPFAM" id="SSF55785">
    <property type="entry name" value="PYP-like sensor domain (PAS domain)"/>
    <property type="match status" value="2"/>
</dbReference>
<dbReference type="SMART" id="SM00091">
    <property type="entry name" value="PAS"/>
    <property type="match status" value="2"/>
</dbReference>
<evidence type="ECO:0000256" key="2">
    <source>
        <dbReference type="ARBA" id="ARBA00004141"/>
    </source>
</evidence>
<comment type="catalytic activity">
    <reaction evidence="1">
        <text>ATP + protein L-histidine = ADP + protein N-phospho-L-histidine.</text>
        <dbReference type="EC" id="2.7.13.3"/>
    </reaction>
</comment>
<evidence type="ECO:0000256" key="12">
    <source>
        <dbReference type="ARBA" id="ARBA00023136"/>
    </source>
</evidence>
<evidence type="ECO:0000256" key="13">
    <source>
        <dbReference type="SAM" id="Phobius"/>
    </source>
</evidence>
<evidence type="ECO:0000259" key="15">
    <source>
        <dbReference type="PROSITE" id="PS50112"/>
    </source>
</evidence>
<dbReference type="STRING" id="52560.SAMN04488082_1038"/>
<dbReference type="InterPro" id="IPR004358">
    <property type="entry name" value="Sig_transdc_His_kin-like_C"/>
</dbReference>
<dbReference type="GO" id="GO:0000156">
    <property type="term" value="F:phosphorelay response regulator activity"/>
    <property type="evidence" value="ECO:0007669"/>
    <property type="project" value="TreeGrafter"/>
</dbReference>
<evidence type="ECO:0000256" key="6">
    <source>
        <dbReference type="ARBA" id="ARBA00022692"/>
    </source>
</evidence>